<sequence>MGKTISGAPMPVEFSSCARRRAVPARHLADEGLSAAWWGFGFAAVSWASVAIADPGRLCCRMESYTVLAGRPVRAGARVTMREARVGRADGACERAPQEVHEKVDRGQAEGVSLLGRIGCSLFARRSAGVQGKASSNPHKLEGQWFRT</sequence>
<evidence type="ECO:0000313" key="1">
    <source>
        <dbReference type="EMBL" id="KAF2192748.1"/>
    </source>
</evidence>
<dbReference type="AlphaFoldDB" id="A0A6A6EPX2"/>
<evidence type="ECO:0000313" key="2">
    <source>
        <dbReference type="Proteomes" id="UP000800200"/>
    </source>
</evidence>
<keyword evidence="2" id="KW-1185">Reference proteome</keyword>
<organism evidence="1 2">
    <name type="scientific">Zopfia rhizophila CBS 207.26</name>
    <dbReference type="NCBI Taxonomy" id="1314779"/>
    <lineage>
        <taxon>Eukaryota</taxon>
        <taxon>Fungi</taxon>
        <taxon>Dikarya</taxon>
        <taxon>Ascomycota</taxon>
        <taxon>Pezizomycotina</taxon>
        <taxon>Dothideomycetes</taxon>
        <taxon>Dothideomycetes incertae sedis</taxon>
        <taxon>Zopfiaceae</taxon>
        <taxon>Zopfia</taxon>
    </lineage>
</organism>
<protein>
    <submittedName>
        <fullName evidence="1">Uncharacterized protein</fullName>
    </submittedName>
</protein>
<name>A0A6A6EPX2_9PEZI</name>
<gene>
    <name evidence="1" type="ORF">K469DRAFT_318302</name>
</gene>
<accession>A0A6A6EPX2</accession>
<proteinExistence type="predicted"/>
<reference evidence="1" key="1">
    <citation type="journal article" date="2020" name="Stud. Mycol.">
        <title>101 Dothideomycetes genomes: a test case for predicting lifestyles and emergence of pathogens.</title>
        <authorList>
            <person name="Haridas S."/>
            <person name="Albert R."/>
            <person name="Binder M."/>
            <person name="Bloem J."/>
            <person name="Labutti K."/>
            <person name="Salamov A."/>
            <person name="Andreopoulos B."/>
            <person name="Baker S."/>
            <person name="Barry K."/>
            <person name="Bills G."/>
            <person name="Bluhm B."/>
            <person name="Cannon C."/>
            <person name="Castanera R."/>
            <person name="Culley D."/>
            <person name="Daum C."/>
            <person name="Ezra D."/>
            <person name="Gonzalez J."/>
            <person name="Henrissat B."/>
            <person name="Kuo A."/>
            <person name="Liang C."/>
            <person name="Lipzen A."/>
            <person name="Lutzoni F."/>
            <person name="Magnuson J."/>
            <person name="Mondo S."/>
            <person name="Nolan M."/>
            <person name="Ohm R."/>
            <person name="Pangilinan J."/>
            <person name="Park H.-J."/>
            <person name="Ramirez L."/>
            <person name="Alfaro M."/>
            <person name="Sun H."/>
            <person name="Tritt A."/>
            <person name="Yoshinaga Y."/>
            <person name="Zwiers L.-H."/>
            <person name="Turgeon B."/>
            <person name="Goodwin S."/>
            <person name="Spatafora J."/>
            <person name="Crous P."/>
            <person name="Grigoriev I."/>
        </authorList>
    </citation>
    <scope>NUCLEOTIDE SEQUENCE</scope>
    <source>
        <strain evidence="1">CBS 207.26</strain>
    </source>
</reference>
<dbReference type="Proteomes" id="UP000800200">
    <property type="component" value="Unassembled WGS sequence"/>
</dbReference>
<dbReference type="EMBL" id="ML994615">
    <property type="protein sequence ID" value="KAF2192748.1"/>
    <property type="molecule type" value="Genomic_DNA"/>
</dbReference>